<dbReference type="InterPro" id="IPR013611">
    <property type="entry name" value="Transp-assoc_OB_typ2"/>
</dbReference>
<evidence type="ECO:0000259" key="11">
    <source>
        <dbReference type="PROSITE" id="PS50893"/>
    </source>
</evidence>
<keyword evidence="1" id="KW-0813">Transport</keyword>
<dbReference type="GO" id="GO:0015408">
    <property type="term" value="F:ABC-type ferric iron transporter activity"/>
    <property type="evidence" value="ECO:0007669"/>
    <property type="project" value="InterPro"/>
</dbReference>
<dbReference type="PROSITE" id="PS00211">
    <property type="entry name" value="ABC_TRANSPORTER_1"/>
    <property type="match status" value="1"/>
</dbReference>
<dbReference type="InterPro" id="IPR015853">
    <property type="entry name" value="ABC_transpr_FbpC"/>
</dbReference>
<dbReference type="InterPro" id="IPR003593">
    <property type="entry name" value="AAA+_ATPase"/>
</dbReference>
<evidence type="ECO:0000256" key="1">
    <source>
        <dbReference type="ARBA" id="ARBA00022448"/>
    </source>
</evidence>
<evidence type="ECO:0000256" key="7">
    <source>
        <dbReference type="ARBA" id="ARBA00023065"/>
    </source>
</evidence>
<dbReference type="EMBL" id="AP014924">
    <property type="protein sequence ID" value="BAS29175.1"/>
    <property type="molecule type" value="Genomic_DNA"/>
</dbReference>
<sequence length="373" mass="40360">MNEILVRCHDVAKHFGPARAVDGLDLVLERGRLTALIGPSGCGKTTLLRLLAGFEALDRGWIELAGHRVAEHGRTVPPEQRRIGMVFQDYALFPHLTVAQNVGFGLRDARGREKRVAGWLERVGLGGLAERYPHELSGGQQQRVALARALAPEPELLLLDEPFSNLDAGLRARVRDEVREILEEAGTTVVLVTHDREEALTLADQVAVMGAGRILQVGSPEDLYRCPATPGVAALLGQVNLLRGEALGSVARCDLGEVSLLDPQRGPVLLMLRPEWLSLEPASHEGAPGACRVLRTTYHGAFWLVAVRLAAGTELRVQTQTRPRVRPGDRACVQAVHAAACWSQSAAPRESLAPARRPSGIPLAEGQPARVPR</sequence>
<dbReference type="EC" id="7.6.2.9" evidence="9"/>
<dbReference type="InterPro" id="IPR003439">
    <property type="entry name" value="ABC_transporter-like_ATP-bd"/>
</dbReference>
<dbReference type="GO" id="GO:0015418">
    <property type="term" value="F:ABC-type quaternary ammonium compound transporting activity"/>
    <property type="evidence" value="ECO:0007669"/>
    <property type="project" value="UniProtKB-EC"/>
</dbReference>
<evidence type="ECO:0000256" key="3">
    <source>
        <dbReference type="ARBA" id="ARBA00022496"/>
    </source>
</evidence>
<evidence type="ECO:0000256" key="6">
    <source>
        <dbReference type="ARBA" id="ARBA00023004"/>
    </source>
</evidence>
<accession>A0A0K2SPY1</accession>
<keyword evidence="5" id="KW-0067">ATP-binding</keyword>
<keyword evidence="2" id="KW-1003">Cell membrane</keyword>
<dbReference type="RefSeq" id="WP_082726451.1">
    <property type="nucleotide sequence ID" value="NZ_AP014924.1"/>
</dbReference>
<protein>
    <recommendedName>
        <fullName evidence="9">ABC-type quaternary amine transporter</fullName>
        <ecNumber evidence="9">7.6.2.9</ecNumber>
    </recommendedName>
</protein>
<dbReference type="Gene3D" id="3.40.50.300">
    <property type="entry name" value="P-loop containing nucleotide triphosphate hydrolases"/>
    <property type="match status" value="1"/>
</dbReference>
<dbReference type="SUPFAM" id="SSF52540">
    <property type="entry name" value="P-loop containing nucleoside triphosphate hydrolases"/>
    <property type="match status" value="1"/>
</dbReference>
<dbReference type="GO" id="GO:0016887">
    <property type="term" value="F:ATP hydrolysis activity"/>
    <property type="evidence" value="ECO:0007669"/>
    <property type="project" value="InterPro"/>
</dbReference>
<keyword evidence="4" id="KW-0547">Nucleotide-binding</keyword>
<dbReference type="Pfam" id="PF00005">
    <property type="entry name" value="ABC_tran"/>
    <property type="match status" value="1"/>
</dbReference>
<dbReference type="Pfam" id="PF08402">
    <property type="entry name" value="TOBE_2"/>
    <property type="match status" value="1"/>
</dbReference>
<evidence type="ECO:0000313" key="12">
    <source>
        <dbReference type="EMBL" id="BAS29175.1"/>
    </source>
</evidence>
<keyword evidence="6" id="KW-0408">Iron</keyword>
<name>A0A0K2SPY1_LIMPI</name>
<evidence type="ECO:0000256" key="8">
    <source>
        <dbReference type="ARBA" id="ARBA00023136"/>
    </source>
</evidence>
<dbReference type="InterPro" id="IPR017871">
    <property type="entry name" value="ABC_transporter-like_CS"/>
</dbReference>
<dbReference type="PANTHER" id="PTHR42781">
    <property type="entry name" value="SPERMIDINE/PUTRESCINE IMPORT ATP-BINDING PROTEIN POTA"/>
    <property type="match status" value="1"/>
</dbReference>
<dbReference type="PROSITE" id="PS50893">
    <property type="entry name" value="ABC_TRANSPORTER_2"/>
    <property type="match status" value="1"/>
</dbReference>
<dbReference type="InterPro" id="IPR008995">
    <property type="entry name" value="Mo/tungstate-bd_C_term_dom"/>
</dbReference>
<evidence type="ECO:0000256" key="10">
    <source>
        <dbReference type="SAM" id="MobiDB-lite"/>
    </source>
</evidence>
<keyword evidence="3" id="KW-0410">Iron transport</keyword>
<dbReference type="OrthoDB" id="9790614at2"/>
<dbReference type="PANTHER" id="PTHR42781:SF4">
    <property type="entry name" value="SPERMIDINE_PUTRESCINE IMPORT ATP-BINDING PROTEIN POTA"/>
    <property type="match status" value="1"/>
</dbReference>
<evidence type="ECO:0000313" key="13">
    <source>
        <dbReference type="Proteomes" id="UP000065807"/>
    </source>
</evidence>
<keyword evidence="7" id="KW-0406">Ion transport</keyword>
<feature type="region of interest" description="Disordered" evidence="10">
    <location>
        <begin position="346"/>
        <end position="373"/>
    </location>
</feature>
<dbReference type="InterPro" id="IPR027417">
    <property type="entry name" value="P-loop_NTPase"/>
</dbReference>
<dbReference type="FunFam" id="3.40.50.300:FF:000425">
    <property type="entry name" value="Probable ABC transporter, ATP-binding subunit"/>
    <property type="match status" value="1"/>
</dbReference>
<reference evidence="13" key="1">
    <citation type="submission" date="2015-07" db="EMBL/GenBank/DDBJ databases">
        <title>Complete genome sequence and phylogenetic analysis of Limnochorda pilosa.</title>
        <authorList>
            <person name="Watanabe M."/>
            <person name="Kojima H."/>
            <person name="Fukui M."/>
        </authorList>
    </citation>
    <scope>NUCLEOTIDE SEQUENCE [LARGE SCALE GENOMIC DNA]</scope>
    <source>
        <strain evidence="13">HC45</strain>
    </source>
</reference>
<dbReference type="KEGG" id="lpil:LIP_3363"/>
<dbReference type="GO" id="GO:0043190">
    <property type="term" value="C:ATP-binding cassette (ABC) transporter complex"/>
    <property type="evidence" value="ECO:0007669"/>
    <property type="project" value="InterPro"/>
</dbReference>
<proteinExistence type="predicted"/>
<dbReference type="SMART" id="SM00382">
    <property type="entry name" value="AAA"/>
    <property type="match status" value="1"/>
</dbReference>
<evidence type="ECO:0000256" key="9">
    <source>
        <dbReference type="ARBA" id="ARBA00066388"/>
    </source>
</evidence>
<evidence type="ECO:0000256" key="2">
    <source>
        <dbReference type="ARBA" id="ARBA00022475"/>
    </source>
</evidence>
<evidence type="ECO:0000256" key="4">
    <source>
        <dbReference type="ARBA" id="ARBA00022741"/>
    </source>
</evidence>
<dbReference type="InterPro" id="IPR050093">
    <property type="entry name" value="ABC_SmlMolc_Importer"/>
</dbReference>
<feature type="domain" description="ABC transporter" evidence="11">
    <location>
        <begin position="6"/>
        <end position="236"/>
    </location>
</feature>
<keyword evidence="13" id="KW-1185">Reference proteome</keyword>
<dbReference type="CDD" id="cd03259">
    <property type="entry name" value="ABC_Carb_Solutes_like"/>
    <property type="match status" value="1"/>
</dbReference>
<reference evidence="13" key="2">
    <citation type="journal article" date="2016" name="Int. J. Syst. Evol. Microbiol.">
        <title>Complete genome sequence and cell structure of Limnochorda pilosa, a Gram-negative spore-former within the phylum Firmicutes.</title>
        <authorList>
            <person name="Watanabe M."/>
            <person name="Kojima H."/>
            <person name="Fukui M."/>
        </authorList>
    </citation>
    <scope>NUCLEOTIDE SEQUENCE [LARGE SCALE GENOMIC DNA]</scope>
    <source>
        <strain evidence="13">HC45</strain>
    </source>
</reference>
<dbReference type="AlphaFoldDB" id="A0A0K2SPY1"/>
<dbReference type="SUPFAM" id="SSF50331">
    <property type="entry name" value="MOP-like"/>
    <property type="match status" value="1"/>
</dbReference>
<dbReference type="Proteomes" id="UP000065807">
    <property type="component" value="Chromosome"/>
</dbReference>
<gene>
    <name evidence="12" type="ORF">LIP_3363</name>
</gene>
<dbReference type="GO" id="GO:0005524">
    <property type="term" value="F:ATP binding"/>
    <property type="evidence" value="ECO:0007669"/>
    <property type="project" value="UniProtKB-KW"/>
</dbReference>
<organism evidence="12 13">
    <name type="scientific">Limnochorda pilosa</name>
    <dbReference type="NCBI Taxonomy" id="1555112"/>
    <lineage>
        <taxon>Bacteria</taxon>
        <taxon>Bacillati</taxon>
        <taxon>Bacillota</taxon>
        <taxon>Limnochordia</taxon>
        <taxon>Limnochordales</taxon>
        <taxon>Limnochordaceae</taxon>
        <taxon>Limnochorda</taxon>
    </lineage>
</organism>
<keyword evidence="8" id="KW-0472">Membrane</keyword>
<evidence type="ECO:0000256" key="5">
    <source>
        <dbReference type="ARBA" id="ARBA00022840"/>
    </source>
</evidence>
<dbReference type="STRING" id="1555112.LIP_3363"/>